<evidence type="ECO:0000256" key="5">
    <source>
        <dbReference type="ARBA" id="ARBA00023004"/>
    </source>
</evidence>
<evidence type="ECO:0000313" key="8">
    <source>
        <dbReference type="Proteomes" id="UP000616885"/>
    </source>
</evidence>
<keyword evidence="5" id="KW-0408">Iron</keyword>
<dbReference type="Proteomes" id="UP000616885">
    <property type="component" value="Unassembled WGS sequence"/>
</dbReference>
<reference evidence="7" key="1">
    <citation type="submission" date="2020-10" db="EMBL/GenBank/DDBJ databases">
        <title>High-Quality Genome Resource of Clonostachys rosea strain S41 by Oxford Nanopore Long-Read Sequencing.</title>
        <authorList>
            <person name="Wang H."/>
        </authorList>
    </citation>
    <scope>NUCLEOTIDE SEQUENCE</scope>
    <source>
        <strain evidence="7">S41</strain>
    </source>
</reference>
<protein>
    <recommendedName>
        <fullName evidence="9">Cytochrome P450</fullName>
    </recommendedName>
</protein>
<organism evidence="7 8">
    <name type="scientific">Bionectria ochroleuca</name>
    <name type="common">Gliocladium roseum</name>
    <dbReference type="NCBI Taxonomy" id="29856"/>
    <lineage>
        <taxon>Eukaryota</taxon>
        <taxon>Fungi</taxon>
        <taxon>Dikarya</taxon>
        <taxon>Ascomycota</taxon>
        <taxon>Pezizomycotina</taxon>
        <taxon>Sordariomycetes</taxon>
        <taxon>Hypocreomycetidae</taxon>
        <taxon>Hypocreales</taxon>
        <taxon>Bionectriaceae</taxon>
        <taxon>Clonostachys</taxon>
    </lineage>
</organism>
<sequence>MIDILPLQGSPVVNVAVALTLTYQVVMCFYNYFFHPLAKYPGPKLAAISELWYAKNWYAVQARWAFTLLDASKKYGDVIRIAPNELFITSFEAFEEIYGHTNHSKGRKPFLKSEFYDNPDEMSPLGAERDPVRHRETRKMLAHSFSESALTQQVQFIMSHIDLFMKQIEKYGSHEKGIQVDEWFNWLTFDIIGDLAFGESFHAIEKVKSNPAVTALMNVLFTGSVKERKLHQEFARELIVKRIAKGDDRADFFGHLLGDEKTRPSEEFLRTNASSLLIAGSETTATALSGMTYYLLERPECLRALQDEVRGAFQSDDEINETSTRDLIYVDAVI</sequence>
<dbReference type="GO" id="GO:0016705">
    <property type="term" value="F:oxidoreductase activity, acting on paired donors, with incorporation or reduction of molecular oxygen"/>
    <property type="evidence" value="ECO:0007669"/>
    <property type="project" value="InterPro"/>
</dbReference>
<comment type="cofactor">
    <cofactor evidence="1">
        <name>heme</name>
        <dbReference type="ChEBI" id="CHEBI:30413"/>
    </cofactor>
</comment>
<evidence type="ECO:0008006" key="9">
    <source>
        <dbReference type="Google" id="ProtNLM"/>
    </source>
</evidence>
<dbReference type="InterPro" id="IPR036396">
    <property type="entry name" value="Cyt_P450_sf"/>
</dbReference>
<dbReference type="InterPro" id="IPR050121">
    <property type="entry name" value="Cytochrome_P450_monoxygenase"/>
</dbReference>
<keyword evidence="4" id="KW-0479">Metal-binding</keyword>
<evidence type="ECO:0000256" key="6">
    <source>
        <dbReference type="SAM" id="Phobius"/>
    </source>
</evidence>
<evidence type="ECO:0000256" key="2">
    <source>
        <dbReference type="ARBA" id="ARBA00010617"/>
    </source>
</evidence>
<evidence type="ECO:0000256" key="4">
    <source>
        <dbReference type="ARBA" id="ARBA00022723"/>
    </source>
</evidence>
<dbReference type="SUPFAM" id="SSF48264">
    <property type="entry name" value="Cytochrome P450"/>
    <property type="match status" value="1"/>
</dbReference>
<keyword evidence="6" id="KW-0812">Transmembrane</keyword>
<dbReference type="InterPro" id="IPR001128">
    <property type="entry name" value="Cyt_P450"/>
</dbReference>
<dbReference type="PANTHER" id="PTHR24305">
    <property type="entry name" value="CYTOCHROME P450"/>
    <property type="match status" value="1"/>
</dbReference>
<keyword evidence="6" id="KW-1133">Transmembrane helix</keyword>
<comment type="similarity">
    <text evidence="2">Belongs to the cytochrome P450 family.</text>
</comment>
<keyword evidence="6" id="KW-0472">Membrane</keyword>
<dbReference type="PANTHER" id="PTHR24305:SF210">
    <property type="entry name" value="CYTOCHROME P450 MONOOXYGENASE ASQL-RELATED"/>
    <property type="match status" value="1"/>
</dbReference>
<name>A0A8H7N3D2_BIOOC</name>
<comment type="caution">
    <text evidence="7">The sequence shown here is derived from an EMBL/GenBank/DDBJ whole genome shotgun (WGS) entry which is preliminary data.</text>
</comment>
<dbReference type="Pfam" id="PF00067">
    <property type="entry name" value="p450"/>
    <property type="match status" value="2"/>
</dbReference>
<evidence type="ECO:0000256" key="1">
    <source>
        <dbReference type="ARBA" id="ARBA00001971"/>
    </source>
</evidence>
<evidence type="ECO:0000256" key="3">
    <source>
        <dbReference type="ARBA" id="ARBA00022617"/>
    </source>
</evidence>
<evidence type="ECO:0000313" key="7">
    <source>
        <dbReference type="EMBL" id="KAF9744658.1"/>
    </source>
</evidence>
<dbReference type="GO" id="GO:0005506">
    <property type="term" value="F:iron ion binding"/>
    <property type="evidence" value="ECO:0007669"/>
    <property type="project" value="InterPro"/>
</dbReference>
<gene>
    <name evidence="7" type="ORF">IM811_005439</name>
</gene>
<dbReference type="EMBL" id="JADCTT010000014">
    <property type="protein sequence ID" value="KAF9744658.1"/>
    <property type="molecule type" value="Genomic_DNA"/>
</dbReference>
<proteinExistence type="inferred from homology"/>
<dbReference type="GO" id="GO:0020037">
    <property type="term" value="F:heme binding"/>
    <property type="evidence" value="ECO:0007669"/>
    <property type="project" value="InterPro"/>
</dbReference>
<dbReference type="GO" id="GO:0004497">
    <property type="term" value="F:monooxygenase activity"/>
    <property type="evidence" value="ECO:0007669"/>
    <property type="project" value="InterPro"/>
</dbReference>
<accession>A0A8H7N3D2</accession>
<keyword evidence="3" id="KW-0349">Heme</keyword>
<feature type="transmembrane region" description="Helical" evidence="6">
    <location>
        <begin position="12"/>
        <end position="34"/>
    </location>
</feature>
<dbReference type="AlphaFoldDB" id="A0A8H7N3D2"/>
<dbReference type="Gene3D" id="1.10.630.10">
    <property type="entry name" value="Cytochrome P450"/>
    <property type="match status" value="1"/>
</dbReference>